<feature type="transmembrane region" description="Helical" evidence="1">
    <location>
        <begin position="57"/>
        <end position="77"/>
    </location>
</feature>
<evidence type="ECO:0000256" key="1">
    <source>
        <dbReference type="SAM" id="Phobius"/>
    </source>
</evidence>
<keyword evidence="1" id="KW-0472">Membrane</keyword>
<accession>A7WQM5</accession>
<protein>
    <submittedName>
        <fullName evidence="2">Uncharacterized protein</fullName>
    </submittedName>
</protein>
<evidence type="ECO:0000313" key="2">
    <source>
        <dbReference type="EMBL" id="ABV22478.1"/>
    </source>
</evidence>
<proteinExistence type="evidence at transcript level"/>
<dbReference type="AlphaFoldDB" id="A7WQM5"/>
<reference evidence="2" key="1">
    <citation type="journal article" date="2007" name="Proc. Natl. Acad. Sci. U.S.A.">
        <title>Spliced leader RNA trans-splicing in dinoflagellates.</title>
        <authorList>
            <person name="Zhang H."/>
            <person name="Hou Y."/>
            <person name="Miranda L."/>
            <person name="Campbell D.A."/>
            <person name="Sturm N.R."/>
            <person name="Gaasterland T."/>
            <person name="Lin S."/>
        </authorList>
    </citation>
    <scope>NUCLEOTIDE SEQUENCE</scope>
    <source>
        <strain evidence="2">Om-5p-39</strain>
    </source>
</reference>
<name>A7WQM5_OXYMA</name>
<keyword evidence="1" id="KW-0812">Transmembrane</keyword>
<organism evidence="2">
    <name type="scientific">Oxyrrhis marina</name>
    <name type="common">Dinoflagellate</name>
    <dbReference type="NCBI Taxonomy" id="2969"/>
    <lineage>
        <taxon>Eukaryota</taxon>
        <taxon>Sar</taxon>
        <taxon>Alveolata</taxon>
        <taxon>Dinophyceae</taxon>
        <taxon>Oxyrrhinales</taxon>
        <taxon>Oxyrrhinaceae</taxon>
        <taxon>Oxyrrhis</taxon>
    </lineage>
</organism>
<keyword evidence="1" id="KW-1133">Transmembrane helix</keyword>
<dbReference type="EMBL" id="EF134364">
    <property type="protein sequence ID" value="ABV22478.1"/>
    <property type="molecule type" value="mRNA"/>
</dbReference>
<sequence>MLRVPFRGGAALLRRGGLSAVQRIPVRSFSAKGDPEQEFHAWRVRFFAPEKWYMKFFSQWGGLVFFVMVYGGSYYSAKQLEALSPDRSGKYKAIQG</sequence>